<dbReference type="PRINTS" id="PR01130">
    <property type="entry name" value="DERENTRNSPRT"/>
</dbReference>
<comment type="caution">
    <text evidence="10">The sequence shown here is derived from an EMBL/GenBank/DDBJ whole genome shotgun (WGS) entry which is preliminary data.</text>
</comment>
<evidence type="ECO:0000313" key="10">
    <source>
        <dbReference type="EMBL" id="KAK1938213.1"/>
    </source>
</evidence>
<dbReference type="SUPFAM" id="SSF103473">
    <property type="entry name" value="MFS general substrate transporter"/>
    <property type="match status" value="1"/>
</dbReference>
<feature type="transmembrane region" description="Helical" evidence="9">
    <location>
        <begin position="392"/>
        <end position="416"/>
    </location>
</feature>
<feature type="compositionally biased region" description="Basic and acidic residues" evidence="8">
    <location>
        <begin position="739"/>
        <end position="768"/>
    </location>
</feature>
<evidence type="ECO:0000256" key="4">
    <source>
        <dbReference type="ARBA" id="ARBA00022448"/>
    </source>
</evidence>
<evidence type="ECO:0000256" key="3">
    <source>
        <dbReference type="ARBA" id="ARBA00011069"/>
    </source>
</evidence>
<feature type="transmembrane region" description="Helical" evidence="9">
    <location>
        <begin position="286"/>
        <end position="305"/>
    </location>
</feature>
<feature type="compositionally biased region" description="Basic and acidic residues" evidence="8">
    <location>
        <begin position="717"/>
        <end position="731"/>
    </location>
</feature>
<dbReference type="PANTHER" id="PTHR31809">
    <property type="entry name" value="BUD13 HOMOLOG"/>
    <property type="match status" value="1"/>
</dbReference>
<dbReference type="GO" id="GO:0005684">
    <property type="term" value="C:U2-type spliceosomal complex"/>
    <property type="evidence" value="ECO:0007669"/>
    <property type="project" value="TreeGrafter"/>
</dbReference>
<keyword evidence="6 9" id="KW-1133">Transmembrane helix</keyword>
<dbReference type="EMBL" id="JASMQC010000018">
    <property type="protein sequence ID" value="KAK1938213.1"/>
    <property type="molecule type" value="Genomic_DNA"/>
</dbReference>
<dbReference type="GO" id="GO:0003723">
    <property type="term" value="F:RNA binding"/>
    <property type="evidence" value="ECO:0007669"/>
    <property type="project" value="TreeGrafter"/>
</dbReference>
<feature type="transmembrane region" description="Helical" evidence="9">
    <location>
        <begin position="428"/>
        <end position="449"/>
    </location>
</feature>
<dbReference type="GO" id="GO:0005337">
    <property type="term" value="F:nucleoside transmembrane transporter activity"/>
    <property type="evidence" value="ECO:0007669"/>
    <property type="project" value="InterPro"/>
</dbReference>
<feature type="compositionally biased region" description="Basic and acidic residues" evidence="8">
    <location>
        <begin position="662"/>
        <end position="709"/>
    </location>
</feature>
<gene>
    <name evidence="10" type="ORF">P3T76_009363</name>
</gene>
<evidence type="ECO:0000256" key="6">
    <source>
        <dbReference type="ARBA" id="ARBA00022989"/>
    </source>
</evidence>
<organism evidence="10 11">
    <name type="scientific">Phytophthora citrophthora</name>
    <dbReference type="NCBI Taxonomy" id="4793"/>
    <lineage>
        <taxon>Eukaryota</taxon>
        <taxon>Sar</taxon>
        <taxon>Stramenopiles</taxon>
        <taxon>Oomycota</taxon>
        <taxon>Peronosporomycetes</taxon>
        <taxon>Peronosporales</taxon>
        <taxon>Peronosporaceae</taxon>
        <taxon>Phytophthora</taxon>
    </lineage>
</organism>
<dbReference type="InterPro" id="IPR018609">
    <property type="entry name" value="Bud13"/>
</dbReference>
<feature type="compositionally biased region" description="Basic residues" evidence="8">
    <location>
        <begin position="1111"/>
        <end position="1126"/>
    </location>
</feature>
<feature type="compositionally biased region" description="Basic and acidic residues" evidence="8">
    <location>
        <begin position="777"/>
        <end position="799"/>
    </location>
</feature>
<feature type="compositionally biased region" description="Polar residues" evidence="8">
    <location>
        <begin position="939"/>
        <end position="948"/>
    </location>
</feature>
<evidence type="ECO:0000313" key="11">
    <source>
        <dbReference type="Proteomes" id="UP001259832"/>
    </source>
</evidence>
<feature type="compositionally biased region" description="Basic and acidic residues" evidence="8">
    <location>
        <begin position="917"/>
        <end position="936"/>
    </location>
</feature>
<dbReference type="Proteomes" id="UP001259832">
    <property type="component" value="Unassembled WGS sequence"/>
</dbReference>
<dbReference type="InterPro" id="IPR051112">
    <property type="entry name" value="CWC26_splicing_factor"/>
</dbReference>
<keyword evidence="4" id="KW-0813">Transport</keyword>
<sequence>MVYSFFNNENTMGGRDHTSCVVFSIFFFIGIGSSLPWNVFITAQAYFLSRLAGTSYEDSFLNWFSMAFNVSTLMTMLIRTAVIAERMAGAVKTVFFSLIVIMGVIFVHCAWTRMPEFHGYSFFHTTMMSILLVACASTLMQEGLLRIVATFPPQYTQAVVSGQSFAGLAVSLSNFIILWAGEDDTRFFHGLHANADLCAFLYFVLVFITLVLCLISFGILTRMTLFRHYQSVDHPGHHQKEYFDDASSEADTIDTIDMSPRKRLLDEEETEVASNKVDILEVAYKIRFYAAATFFIFIVTLGVFPGITSAIKSTQPEKGIFFDKLFTPFTLILFNTSDFVARLLASWWPHLGQKKVLLGSLMRLIFFPLLMLCNLQNKWHEVITTVFFRSDVLAMLFMSACAFSNGLLCTLAFMEYPDLLRRNAEKELGGSIIFFVLSIGLTAGSLMSFRYMSGSGSDAVDWDKKKKKKVKKSKKAKTVLRSRVVDTDETWEQSAPSREDIEKRWELDAAEDERPLVVGVDGEGVEDPQDLPVYVDSDKYLDEFHGKKKVKQTDDLSSPRKRALGGSREENSPPRKPKREDSSPPRRRSNAASRRWAEDSDRDASPPRRQFDEGASPSRRRPVKDRSSHGGPSDDDTLLPRRSSGSSRRARELDSDDASPPRVKEKDESLVERKSSAVKREDASPPRRSRQYEDASPPRRSHQDKDASPPRKPRHDLKKDVESPSALKEETTLPPRRSRRDEDAPPSRKSRQDDSKLRREERRRRDSSSRSPPIPDRQCRVDSLGRDIPYHLSRSERRSRSASRGKTSFSRRHDRKTTRSQSRSRGRRSDHVRDAKTSGQGRRSHSRSPRSSRRRDSRSPSRHRHYSRRSSRRNSPRRRERSHERSRSHSRSRGNRRSTSPSRHSRSRSLSPVQRLSRRESVDMKNERSSTDEGVRKSSCGSASSPQKGKSRSDDKEVKRKGKMATGEEAVKKAGLFTADEFEHQRKIAAKKKDLLHGVDASEMGANAETVYRDKRGRKLDMLNEIVRQQEVLDGKRKREEREEYEWGTGEVQKRERKSQQELMEQMKQTPFARHEDDEELERKRRERVRAFDPMNSKLFQEDSLAEGKSKTKRKKDKKKTSKAKPKYAGPPAPPNRFGIRPGYRWDGVVRGTNWEEKVMMRQNANTAVDEEAYKYAVADM</sequence>
<feature type="compositionally biased region" description="Basic and acidic residues" evidence="8">
    <location>
        <begin position="1073"/>
        <end position="1084"/>
    </location>
</feature>
<feature type="transmembrane region" description="Helical" evidence="9">
    <location>
        <begin position="356"/>
        <end position="372"/>
    </location>
</feature>
<feature type="compositionally biased region" description="Basic and acidic residues" evidence="8">
    <location>
        <begin position="567"/>
        <end position="584"/>
    </location>
</feature>
<dbReference type="PANTHER" id="PTHR31809:SF0">
    <property type="entry name" value="BUD13 HOMOLOG"/>
    <property type="match status" value="1"/>
</dbReference>
<dbReference type="GO" id="GO:0016020">
    <property type="term" value="C:membrane"/>
    <property type="evidence" value="ECO:0007669"/>
    <property type="project" value="UniProtKB-SubCell"/>
</dbReference>
<dbReference type="GO" id="GO:0070274">
    <property type="term" value="C:RES complex"/>
    <property type="evidence" value="ECO:0007669"/>
    <property type="project" value="TreeGrafter"/>
</dbReference>
<keyword evidence="7 9" id="KW-0472">Membrane</keyword>
<feature type="transmembrane region" description="Helical" evidence="9">
    <location>
        <begin position="159"/>
        <end position="180"/>
    </location>
</feature>
<dbReference type="Pfam" id="PF01733">
    <property type="entry name" value="Nucleoside_tran"/>
    <property type="match status" value="1"/>
</dbReference>
<name>A0AAD9LIP5_9STRA</name>
<evidence type="ECO:0000256" key="1">
    <source>
        <dbReference type="ARBA" id="ARBA00004141"/>
    </source>
</evidence>
<feature type="transmembrane region" description="Helical" evidence="9">
    <location>
        <begin position="20"/>
        <end position="40"/>
    </location>
</feature>
<feature type="compositionally biased region" description="Basic residues" evidence="8">
    <location>
        <begin position="842"/>
        <end position="880"/>
    </location>
</feature>
<feature type="transmembrane region" description="Helical" evidence="9">
    <location>
        <begin position="120"/>
        <end position="139"/>
    </location>
</feature>
<comment type="subcellular location">
    <subcellularLocation>
        <location evidence="1">Membrane</location>
        <topology evidence="1">Multi-pass membrane protein</topology>
    </subcellularLocation>
</comment>
<evidence type="ECO:0000256" key="5">
    <source>
        <dbReference type="ARBA" id="ARBA00022692"/>
    </source>
</evidence>
<comment type="similarity">
    <text evidence="2">Belongs to the SLC29A/ENT transporter (TC 2.A.57) family.</text>
</comment>
<evidence type="ECO:0000256" key="8">
    <source>
        <dbReference type="SAM" id="MobiDB-lite"/>
    </source>
</evidence>
<feature type="compositionally biased region" description="Basic and acidic residues" evidence="8">
    <location>
        <begin position="546"/>
        <end position="558"/>
    </location>
</feature>
<reference evidence="10" key="1">
    <citation type="submission" date="2023-08" db="EMBL/GenBank/DDBJ databases">
        <title>Reference Genome Resource for the Citrus Pathogen Phytophthora citrophthora.</title>
        <authorList>
            <person name="Moller H."/>
            <person name="Coetzee B."/>
            <person name="Rose L.J."/>
            <person name="Van Niekerk J.M."/>
        </authorList>
    </citation>
    <scope>NUCLEOTIDE SEQUENCE</scope>
    <source>
        <strain evidence="10">STE-U-9442</strain>
    </source>
</reference>
<feature type="region of interest" description="Disordered" evidence="8">
    <location>
        <begin position="1034"/>
        <end position="1141"/>
    </location>
</feature>
<comment type="similarity">
    <text evidence="3">Belongs to the CWC26 family.</text>
</comment>
<keyword evidence="11" id="KW-1185">Reference proteome</keyword>
<feature type="transmembrane region" description="Helical" evidence="9">
    <location>
        <begin position="60"/>
        <end position="82"/>
    </location>
</feature>
<proteinExistence type="inferred from homology"/>
<dbReference type="GO" id="GO:0000398">
    <property type="term" value="P:mRNA splicing, via spliceosome"/>
    <property type="evidence" value="ECO:0007669"/>
    <property type="project" value="TreeGrafter"/>
</dbReference>
<feature type="transmembrane region" description="Helical" evidence="9">
    <location>
        <begin position="94"/>
        <end position="114"/>
    </location>
</feature>
<dbReference type="InterPro" id="IPR036259">
    <property type="entry name" value="MFS_trans_sf"/>
</dbReference>
<feature type="compositionally biased region" description="Basic residues" evidence="8">
    <location>
        <begin position="809"/>
        <end position="826"/>
    </location>
</feature>
<feature type="compositionally biased region" description="Basic and acidic residues" evidence="8">
    <location>
        <begin position="827"/>
        <end position="836"/>
    </location>
</feature>
<evidence type="ECO:0000256" key="9">
    <source>
        <dbReference type="SAM" id="Phobius"/>
    </source>
</evidence>
<evidence type="ECO:0000256" key="7">
    <source>
        <dbReference type="ARBA" id="ARBA00023136"/>
    </source>
</evidence>
<dbReference type="InterPro" id="IPR002259">
    <property type="entry name" value="Eqnu_transpt"/>
</dbReference>
<feature type="transmembrane region" description="Helical" evidence="9">
    <location>
        <begin position="325"/>
        <end position="344"/>
    </location>
</feature>
<keyword evidence="5 9" id="KW-0812">Transmembrane</keyword>
<dbReference type="AlphaFoldDB" id="A0AAD9LIP5"/>
<protein>
    <submittedName>
        <fullName evidence="10">BUD13</fullName>
    </submittedName>
</protein>
<evidence type="ECO:0000256" key="2">
    <source>
        <dbReference type="ARBA" id="ARBA00007965"/>
    </source>
</evidence>
<feature type="transmembrane region" description="Helical" evidence="9">
    <location>
        <begin position="200"/>
        <end position="220"/>
    </location>
</feature>
<accession>A0AAD9LIP5</accession>
<feature type="compositionally biased region" description="Basic and acidic residues" evidence="8">
    <location>
        <begin position="595"/>
        <end position="612"/>
    </location>
</feature>
<dbReference type="Pfam" id="PF09736">
    <property type="entry name" value="Bud13"/>
    <property type="match status" value="1"/>
</dbReference>
<feature type="region of interest" description="Disordered" evidence="8">
    <location>
        <begin position="546"/>
        <end position="967"/>
    </location>
</feature>